<protein>
    <submittedName>
        <fullName evidence="1">Uncharacterized protein</fullName>
    </submittedName>
</protein>
<accession>A0A951Q0X1</accession>
<comment type="caution">
    <text evidence="1">The sequence shown here is derived from an EMBL/GenBank/DDBJ whole genome shotgun (WGS) entry which is preliminary data.</text>
</comment>
<dbReference type="Proteomes" id="UP000715781">
    <property type="component" value="Unassembled WGS sequence"/>
</dbReference>
<evidence type="ECO:0000313" key="2">
    <source>
        <dbReference type="Proteomes" id="UP000715781"/>
    </source>
</evidence>
<proteinExistence type="predicted"/>
<organism evidence="1 2">
    <name type="scientific">Mojavia pulchra JT2-VF2</name>
    <dbReference type="NCBI Taxonomy" id="287848"/>
    <lineage>
        <taxon>Bacteria</taxon>
        <taxon>Bacillati</taxon>
        <taxon>Cyanobacteriota</taxon>
        <taxon>Cyanophyceae</taxon>
        <taxon>Nostocales</taxon>
        <taxon>Nostocaceae</taxon>
    </lineage>
</organism>
<dbReference type="AlphaFoldDB" id="A0A951Q0X1"/>
<gene>
    <name evidence="1" type="ORF">KME32_21560</name>
</gene>
<sequence>MDSLVETLDTKLRQWKPEVAEQVRQYVGAIIEMADQDALDIMQSRDGVQEDFHKSDDAEKR</sequence>
<evidence type="ECO:0000313" key="1">
    <source>
        <dbReference type="EMBL" id="MBW4563680.1"/>
    </source>
</evidence>
<reference evidence="1" key="1">
    <citation type="submission" date="2021-05" db="EMBL/GenBank/DDBJ databases">
        <authorList>
            <person name="Pietrasiak N."/>
            <person name="Ward R."/>
            <person name="Stajich J.E."/>
            <person name="Kurbessoian T."/>
        </authorList>
    </citation>
    <scope>NUCLEOTIDE SEQUENCE</scope>
    <source>
        <strain evidence="1">JT2-VF2</strain>
    </source>
</reference>
<name>A0A951Q0X1_9NOST</name>
<dbReference type="EMBL" id="JAHHHN010000015">
    <property type="protein sequence ID" value="MBW4563680.1"/>
    <property type="molecule type" value="Genomic_DNA"/>
</dbReference>
<reference evidence="1" key="2">
    <citation type="journal article" date="2022" name="Microbiol. Resour. Announc.">
        <title>Metagenome Sequencing to Explore Phylogenomics of Terrestrial Cyanobacteria.</title>
        <authorList>
            <person name="Ward R.D."/>
            <person name="Stajich J.E."/>
            <person name="Johansen J.R."/>
            <person name="Huntemann M."/>
            <person name="Clum A."/>
            <person name="Foster B."/>
            <person name="Foster B."/>
            <person name="Roux S."/>
            <person name="Palaniappan K."/>
            <person name="Varghese N."/>
            <person name="Mukherjee S."/>
            <person name="Reddy T.B.K."/>
            <person name="Daum C."/>
            <person name="Copeland A."/>
            <person name="Chen I.A."/>
            <person name="Ivanova N.N."/>
            <person name="Kyrpides N.C."/>
            <person name="Shapiro N."/>
            <person name="Eloe-Fadrosh E.A."/>
            <person name="Pietrasiak N."/>
        </authorList>
    </citation>
    <scope>NUCLEOTIDE SEQUENCE</scope>
    <source>
        <strain evidence="1">JT2-VF2</strain>
    </source>
</reference>